<accession>A0A9N7TIJ7</accession>
<evidence type="ECO:0000313" key="3">
    <source>
        <dbReference type="Proteomes" id="UP001153269"/>
    </source>
</evidence>
<organism evidence="2 3">
    <name type="scientific">Pleuronectes platessa</name>
    <name type="common">European plaice</name>
    <dbReference type="NCBI Taxonomy" id="8262"/>
    <lineage>
        <taxon>Eukaryota</taxon>
        <taxon>Metazoa</taxon>
        <taxon>Chordata</taxon>
        <taxon>Craniata</taxon>
        <taxon>Vertebrata</taxon>
        <taxon>Euteleostomi</taxon>
        <taxon>Actinopterygii</taxon>
        <taxon>Neopterygii</taxon>
        <taxon>Teleostei</taxon>
        <taxon>Neoteleostei</taxon>
        <taxon>Acanthomorphata</taxon>
        <taxon>Carangaria</taxon>
        <taxon>Pleuronectiformes</taxon>
        <taxon>Pleuronectoidei</taxon>
        <taxon>Pleuronectidae</taxon>
        <taxon>Pleuronectes</taxon>
    </lineage>
</organism>
<reference evidence="2" key="1">
    <citation type="submission" date="2020-03" db="EMBL/GenBank/DDBJ databases">
        <authorList>
            <person name="Weist P."/>
        </authorList>
    </citation>
    <scope>NUCLEOTIDE SEQUENCE</scope>
</reference>
<gene>
    <name evidence="2" type="ORF">PLEPLA_LOCUS1315</name>
</gene>
<sequence length="165" mass="18283">MCSGMTRRQTAHFPRVRTVANRAARGVPTQRERVPSLKEVPREVCKHYSTIAPATDGCSGLSPCTVMRHMATVKLSPEESLEGGAGDTCFGKSGGPMRRNERPARVEPKSWSAQSWKPCTVQVFPPEEASNQSTHCLESCKLLVHHAPKQGRIRKRGQGGHWPQW</sequence>
<evidence type="ECO:0000256" key="1">
    <source>
        <dbReference type="SAM" id="MobiDB-lite"/>
    </source>
</evidence>
<dbReference type="EMBL" id="CADEAL010000061">
    <property type="protein sequence ID" value="CAB1413615.1"/>
    <property type="molecule type" value="Genomic_DNA"/>
</dbReference>
<evidence type="ECO:0000313" key="2">
    <source>
        <dbReference type="EMBL" id="CAB1413615.1"/>
    </source>
</evidence>
<dbReference type="AlphaFoldDB" id="A0A9N7TIJ7"/>
<proteinExistence type="predicted"/>
<comment type="caution">
    <text evidence="2">The sequence shown here is derived from an EMBL/GenBank/DDBJ whole genome shotgun (WGS) entry which is preliminary data.</text>
</comment>
<dbReference type="Proteomes" id="UP001153269">
    <property type="component" value="Unassembled WGS sequence"/>
</dbReference>
<protein>
    <submittedName>
        <fullName evidence="2">Uncharacterized protein</fullName>
    </submittedName>
</protein>
<name>A0A9N7TIJ7_PLEPL</name>
<feature type="compositionally biased region" description="Basic and acidic residues" evidence="1">
    <location>
        <begin position="98"/>
        <end position="108"/>
    </location>
</feature>
<feature type="region of interest" description="Disordered" evidence="1">
    <location>
        <begin position="77"/>
        <end position="109"/>
    </location>
</feature>
<keyword evidence="3" id="KW-1185">Reference proteome</keyword>